<protein>
    <submittedName>
        <fullName evidence="1">Uncharacterized protein</fullName>
    </submittedName>
</protein>
<dbReference type="EMBL" id="JBIAMT010000003">
    <property type="protein sequence ID" value="MFF0498543.1"/>
    <property type="molecule type" value="Genomic_DNA"/>
</dbReference>
<evidence type="ECO:0000313" key="1">
    <source>
        <dbReference type="EMBL" id="MFF0498543.1"/>
    </source>
</evidence>
<gene>
    <name evidence="1" type="ORF">ACFYU5_19210</name>
</gene>
<evidence type="ECO:0000313" key="2">
    <source>
        <dbReference type="Proteomes" id="UP001601442"/>
    </source>
</evidence>
<sequence length="79" mass="8501">MLFGKISLGDVVKDRLWVTCIPGLPNFSGVLLKVHVGKDGVHYEFADVKPEGSAVGADGAFFIPKEHVAYMQKATRAAV</sequence>
<dbReference type="Proteomes" id="UP001601442">
    <property type="component" value="Unassembled WGS sequence"/>
</dbReference>
<reference evidence="1 2" key="1">
    <citation type="submission" date="2024-10" db="EMBL/GenBank/DDBJ databases">
        <title>The Natural Products Discovery Center: Release of the First 8490 Sequenced Strains for Exploring Actinobacteria Biosynthetic Diversity.</title>
        <authorList>
            <person name="Kalkreuter E."/>
            <person name="Kautsar S.A."/>
            <person name="Yang D."/>
            <person name="Bader C.D."/>
            <person name="Teijaro C.N."/>
            <person name="Fluegel L."/>
            <person name="Davis C.M."/>
            <person name="Simpson J.R."/>
            <person name="Lauterbach L."/>
            <person name="Steele A.D."/>
            <person name="Gui C."/>
            <person name="Meng S."/>
            <person name="Li G."/>
            <person name="Viehrig K."/>
            <person name="Ye F."/>
            <person name="Su P."/>
            <person name="Kiefer A.F."/>
            <person name="Nichols A."/>
            <person name="Cepeda A.J."/>
            <person name="Yan W."/>
            <person name="Fan B."/>
            <person name="Jiang Y."/>
            <person name="Adhikari A."/>
            <person name="Zheng C.-J."/>
            <person name="Schuster L."/>
            <person name="Cowan T.M."/>
            <person name="Smanski M.J."/>
            <person name="Chevrette M.G."/>
            <person name="De Carvalho L.P.S."/>
            <person name="Shen B."/>
        </authorList>
    </citation>
    <scope>NUCLEOTIDE SEQUENCE [LARGE SCALE GENOMIC DNA]</scope>
    <source>
        <strain evidence="1 2">NPDC004119</strain>
    </source>
</reference>
<accession>A0ABW6P5X1</accession>
<proteinExistence type="predicted"/>
<dbReference type="RefSeq" id="WP_387396102.1">
    <property type="nucleotide sequence ID" value="NZ_JBIAMT010000003.1"/>
</dbReference>
<keyword evidence="2" id="KW-1185">Reference proteome</keyword>
<comment type="caution">
    <text evidence="1">The sequence shown here is derived from an EMBL/GenBank/DDBJ whole genome shotgun (WGS) entry which is preliminary data.</text>
</comment>
<organism evidence="1 2">
    <name type="scientific">Nocardia aobensis</name>
    <dbReference type="NCBI Taxonomy" id="257277"/>
    <lineage>
        <taxon>Bacteria</taxon>
        <taxon>Bacillati</taxon>
        <taxon>Actinomycetota</taxon>
        <taxon>Actinomycetes</taxon>
        <taxon>Mycobacteriales</taxon>
        <taxon>Nocardiaceae</taxon>
        <taxon>Nocardia</taxon>
    </lineage>
</organism>
<name>A0ABW6P5X1_9NOCA</name>